<keyword evidence="12" id="KW-1185">Reference proteome</keyword>
<feature type="binding site" evidence="10">
    <location>
        <position position="181"/>
    </location>
    <ligand>
        <name>substrate</name>
    </ligand>
</feature>
<dbReference type="GO" id="GO:0006526">
    <property type="term" value="P:L-arginine biosynthetic process"/>
    <property type="evidence" value="ECO:0007669"/>
    <property type="project" value="UniProtKB-UniRule"/>
</dbReference>
<dbReference type="GO" id="GO:0005759">
    <property type="term" value="C:mitochondrial matrix"/>
    <property type="evidence" value="ECO:0007669"/>
    <property type="project" value="UniProtKB-SubCell"/>
</dbReference>
<feature type="binding site" evidence="10">
    <location>
        <position position="192"/>
    </location>
    <ligand>
        <name>substrate</name>
    </ligand>
</feature>
<comment type="function">
    <text evidence="10">Catalyzes two activities which are involved in the cyclic version of arginine biosynthesis: the synthesis of acetylglutamate from glutamate and acetyl-CoA, and of ornithine by transacetylation between acetylornithine and glutamate.</text>
</comment>
<sequence>MKRLAKIPTSGFYPLKFNVGAISCGIKKNGSLDLSAITSTSDCSAAGMFTSNIFKAAPVQVDQASLEKNQGRNYRSVLVNSGCANAVTGRTGLKDAETMSALASAETGGNSMCMSTGVIGQLLPMEKIEAGVPKLFKNLGSEHNDWMQLAKGIMTTDTFPKLVSKQIKINNNTYNIAGVAKGAGMISPKMATLLGIVCTDAPVHPEALKSALKSSVDSSFNAITIDGDMSTNDTILALANGAAGGSEITSTSPEFATLRTALAEVCSDLAQLVVRDGEGATKFITIDVNGASSPESAYKIAKSVANSPLVKTAMFGKDANWGRILCAIGYAGEQVDPAKTSVTFVPTDGSVPLKLLVNGEPQQVDEERAAEILNLPDLHIQVELAIGEGSSRVWTCDFSHEYVSINGDYRS</sequence>
<comment type="PTM">
    <text evidence="10">The alpha and beta chains are autoproteolytically processed from a single precursor protein within the mitochondrion.</text>
</comment>
<evidence type="ECO:0000256" key="6">
    <source>
        <dbReference type="ARBA" id="ARBA00022813"/>
    </source>
</evidence>
<dbReference type="InterPro" id="IPR016117">
    <property type="entry name" value="ArgJ-like_dom_sf"/>
</dbReference>
<dbReference type="InterPro" id="IPR042195">
    <property type="entry name" value="ArgJ_beta_C"/>
</dbReference>
<feature type="binding site" evidence="10">
    <location>
        <position position="406"/>
    </location>
    <ligand>
        <name>substrate</name>
    </ligand>
</feature>
<dbReference type="Gene3D" id="3.30.2330.10">
    <property type="entry name" value="arginine biosynthesis bifunctional protein suprefamily"/>
    <property type="match status" value="1"/>
</dbReference>
<comment type="catalytic activity">
    <reaction evidence="10">
        <text>N(2)-acetyl-L-ornithine + L-glutamate = N-acetyl-L-glutamate + L-ornithine</text>
        <dbReference type="Rhea" id="RHEA:15349"/>
        <dbReference type="ChEBI" id="CHEBI:29985"/>
        <dbReference type="ChEBI" id="CHEBI:44337"/>
        <dbReference type="ChEBI" id="CHEBI:46911"/>
        <dbReference type="ChEBI" id="CHEBI:57805"/>
        <dbReference type="EC" id="2.3.1.35"/>
    </reaction>
</comment>
<feature type="site" description="Involved in the stabilization of negative charge on the oxyanion by the formation of the oxyanion hole" evidence="10">
    <location>
        <position position="116"/>
    </location>
</feature>
<evidence type="ECO:0000256" key="7">
    <source>
        <dbReference type="ARBA" id="ARBA00023128"/>
    </source>
</evidence>
<dbReference type="Pfam" id="PF01960">
    <property type="entry name" value="ArgJ"/>
    <property type="match status" value="1"/>
</dbReference>
<name>A0AAV5REX7_STABA</name>
<feature type="chain" id="PRO_5043068035" description="Arginine biosynthesis bifunctional protein ArgJ beta chain" evidence="10">
    <location>
        <begin position="192"/>
        <end position="411"/>
    </location>
</feature>
<dbReference type="PANTHER" id="PTHR23100">
    <property type="entry name" value="ARGININE BIOSYNTHESIS BIFUNCTIONAL PROTEIN ARGJ"/>
    <property type="match status" value="1"/>
</dbReference>
<keyword evidence="6 10" id="KW-0068">Autocatalytic cleavage</keyword>
<dbReference type="Proteomes" id="UP001362899">
    <property type="component" value="Unassembled WGS sequence"/>
</dbReference>
<dbReference type="EC" id="2.3.1.1" evidence="10"/>
<evidence type="ECO:0000313" key="11">
    <source>
        <dbReference type="EMBL" id="GMM49955.1"/>
    </source>
</evidence>
<keyword evidence="5 10" id="KW-0808">Transferase</keyword>
<dbReference type="GO" id="GO:0004358">
    <property type="term" value="F:L-glutamate N-acetyltransferase activity, acting on acetyl-L-ornithine as donor"/>
    <property type="evidence" value="ECO:0007669"/>
    <property type="project" value="UniProtKB-UniRule"/>
</dbReference>
<keyword evidence="7 10" id="KW-0496">Mitochondrion</keyword>
<evidence type="ECO:0000256" key="5">
    <source>
        <dbReference type="ARBA" id="ARBA00022679"/>
    </source>
</evidence>
<comment type="pathway">
    <text evidence="10">Amino-acid biosynthesis; L-arginine biosynthesis; N(2)-acetyl-L-ornithine from L-glutamate: step 1/4.</text>
</comment>
<dbReference type="EMBL" id="BTGC01000003">
    <property type="protein sequence ID" value="GMM49955.1"/>
    <property type="molecule type" value="Genomic_DNA"/>
</dbReference>
<feature type="binding site" evidence="10">
    <location>
        <position position="411"/>
    </location>
    <ligand>
        <name>substrate</name>
    </ligand>
</feature>
<evidence type="ECO:0000256" key="1">
    <source>
        <dbReference type="ARBA" id="ARBA00004305"/>
    </source>
</evidence>
<comment type="caution">
    <text evidence="11">The sequence shown here is derived from an EMBL/GenBank/DDBJ whole genome shotgun (WGS) entry which is preliminary data.</text>
</comment>
<accession>A0AAV5REX7</accession>
<dbReference type="GO" id="GO:0004042">
    <property type="term" value="F:L-glutamate N-acetyltransferase activity"/>
    <property type="evidence" value="ECO:0007669"/>
    <property type="project" value="UniProtKB-UniRule"/>
</dbReference>
<feature type="active site" description="Nucleophile" evidence="10">
    <location>
        <position position="192"/>
    </location>
</feature>
<dbReference type="NCBIfam" id="TIGR00120">
    <property type="entry name" value="ArgJ"/>
    <property type="match status" value="1"/>
</dbReference>
<comment type="subcellular location">
    <subcellularLocation>
        <location evidence="1 10">Mitochondrion matrix</location>
    </subcellularLocation>
</comment>
<keyword evidence="9 10" id="KW-0012">Acyltransferase</keyword>
<dbReference type="Gene3D" id="3.60.70.12">
    <property type="entry name" value="L-amino peptidase D-ALA esterase/amidase"/>
    <property type="match status" value="1"/>
</dbReference>
<dbReference type="HAMAP" id="MF_01106">
    <property type="entry name" value="ArgJ"/>
    <property type="match status" value="1"/>
</dbReference>
<feature type="chain" id="PRO_5043068036" description="Arginine biosynthesis bifunctional protein ArgJ alpha chain" evidence="10">
    <location>
        <begin position="1"/>
        <end position="191"/>
    </location>
</feature>
<comment type="subunit">
    <text evidence="10">Heterodimer of an alpha and a beta chain.</text>
</comment>
<feature type="site" description="Involved in the stabilization of negative charge on the oxyanion by the formation of the oxyanion hole" evidence="10">
    <location>
        <position position="117"/>
    </location>
</feature>
<dbReference type="FunFam" id="3.30.2330.10:FF:000001">
    <property type="entry name" value="Arginine biosynthesis bifunctional protein ArgJ, mitochondrial"/>
    <property type="match status" value="1"/>
</dbReference>
<evidence type="ECO:0000256" key="2">
    <source>
        <dbReference type="ARBA" id="ARBA00006774"/>
    </source>
</evidence>
<protein>
    <recommendedName>
        <fullName evidence="10">Arginine biosynthesis bifunctional protein ArgJ, mitochondrial</fullName>
    </recommendedName>
    <domain>
        <recommendedName>
            <fullName evidence="10">Glutamate N-acetyltransferase</fullName>
            <shortName evidence="10">GAT</shortName>
            <ecNumber evidence="10">2.3.1.35</ecNumber>
        </recommendedName>
        <alternativeName>
            <fullName evidence="10">Ornithine acetyltransferase</fullName>
            <shortName evidence="10">OATase</shortName>
        </alternativeName>
        <alternativeName>
            <fullName evidence="10">Ornithine transacetylase</fullName>
        </alternativeName>
    </domain>
    <domain>
        <recommendedName>
            <fullName evidence="10">Amino-acid acetyltransferase</fullName>
            <ecNumber evidence="10">2.3.1.1</ecNumber>
        </recommendedName>
        <alternativeName>
            <fullName evidence="10">N-acetylglutamate synthase</fullName>
            <shortName evidence="10">AGS</shortName>
        </alternativeName>
    </domain>
    <component>
        <recommendedName>
            <fullName evidence="10">Arginine biosynthesis bifunctional protein ArgJ alpha chain</fullName>
        </recommendedName>
    </component>
    <component>
        <recommendedName>
            <fullName evidence="10">Arginine biosynthesis bifunctional protein ArgJ beta chain</fullName>
        </recommendedName>
    </component>
</protein>
<comment type="catalytic activity">
    <reaction evidence="10">
        <text>L-glutamate + acetyl-CoA = N-acetyl-L-glutamate + CoA + H(+)</text>
        <dbReference type="Rhea" id="RHEA:24292"/>
        <dbReference type="ChEBI" id="CHEBI:15378"/>
        <dbReference type="ChEBI" id="CHEBI:29985"/>
        <dbReference type="ChEBI" id="CHEBI:44337"/>
        <dbReference type="ChEBI" id="CHEBI:57287"/>
        <dbReference type="ChEBI" id="CHEBI:57288"/>
        <dbReference type="EC" id="2.3.1.1"/>
    </reaction>
</comment>
<dbReference type="InterPro" id="IPR002813">
    <property type="entry name" value="Arg_biosynth_ArgJ"/>
</dbReference>
<keyword evidence="3 10" id="KW-0055">Arginine biosynthesis</keyword>
<dbReference type="NCBIfam" id="NF003802">
    <property type="entry name" value="PRK05388.1"/>
    <property type="match status" value="1"/>
</dbReference>
<dbReference type="SUPFAM" id="SSF56266">
    <property type="entry name" value="DmpA/ArgJ-like"/>
    <property type="match status" value="1"/>
</dbReference>
<evidence type="ECO:0000256" key="9">
    <source>
        <dbReference type="ARBA" id="ARBA00023315"/>
    </source>
</evidence>
<evidence type="ECO:0000256" key="3">
    <source>
        <dbReference type="ARBA" id="ARBA00022571"/>
    </source>
</evidence>
<feature type="binding site" evidence="10">
    <location>
        <position position="155"/>
    </location>
    <ligand>
        <name>substrate</name>
    </ligand>
</feature>
<dbReference type="CDD" id="cd02152">
    <property type="entry name" value="OAT"/>
    <property type="match status" value="1"/>
</dbReference>
<reference evidence="11 12" key="1">
    <citation type="journal article" date="2023" name="Elife">
        <title>Identification of key yeast species and microbe-microbe interactions impacting larval growth of Drosophila in the wild.</title>
        <authorList>
            <person name="Mure A."/>
            <person name="Sugiura Y."/>
            <person name="Maeda R."/>
            <person name="Honda K."/>
            <person name="Sakurai N."/>
            <person name="Takahashi Y."/>
            <person name="Watada M."/>
            <person name="Katoh T."/>
            <person name="Gotoh A."/>
            <person name="Gotoh Y."/>
            <person name="Taniguchi I."/>
            <person name="Nakamura K."/>
            <person name="Hayashi T."/>
            <person name="Katayama T."/>
            <person name="Uemura T."/>
            <person name="Hattori Y."/>
        </authorList>
    </citation>
    <scope>NUCLEOTIDE SEQUENCE [LARGE SCALE GENOMIC DNA]</scope>
    <source>
        <strain evidence="11 12">SB-73</strain>
    </source>
</reference>
<evidence type="ECO:0000256" key="4">
    <source>
        <dbReference type="ARBA" id="ARBA00022605"/>
    </source>
</evidence>
<dbReference type="PANTHER" id="PTHR23100:SF0">
    <property type="entry name" value="ARGININE BIOSYNTHESIS BIFUNCTIONAL PROTEIN ARGJ, MITOCHONDRIAL"/>
    <property type="match status" value="1"/>
</dbReference>
<feature type="site" description="Cleavage; by autolysis" evidence="10">
    <location>
        <begin position="191"/>
        <end position="192"/>
    </location>
</feature>
<comment type="pathway">
    <text evidence="10">Amino-acid biosynthesis; L-arginine biosynthesis; L-ornithine and N-acetyl-L-glutamate from L-glutamate and N(2)-acetyl-L-ornithine (cyclic): step 1/1.</text>
</comment>
<dbReference type="FunFam" id="3.60.70.12:FF:000001">
    <property type="entry name" value="Arginine biosynthesis bifunctional protein ArgJ, chloroplastic"/>
    <property type="match status" value="1"/>
</dbReference>
<proteinExistence type="inferred from homology"/>
<keyword evidence="4 10" id="KW-0028">Amino-acid biosynthesis</keyword>
<feature type="binding site" evidence="10">
    <location>
        <position position="278"/>
    </location>
    <ligand>
        <name>substrate</name>
    </ligand>
</feature>
<dbReference type="Gene3D" id="3.10.20.340">
    <property type="entry name" value="ArgJ beta chain, C-terminal domain"/>
    <property type="match status" value="1"/>
</dbReference>
<comment type="similarity">
    <text evidence="2 10">Belongs to the ArgJ family.</text>
</comment>
<evidence type="ECO:0000313" key="12">
    <source>
        <dbReference type="Proteomes" id="UP001362899"/>
    </source>
</evidence>
<dbReference type="EC" id="2.3.1.35" evidence="10"/>
<organism evidence="11 12">
    <name type="scientific">Starmerella bacillaris</name>
    <name type="common">Yeast</name>
    <name type="synonym">Candida zemplinina</name>
    <dbReference type="NCBI Taxonomy" id="1247836"/>
    <lineage>
        <taxon>Eukaryota</taxon>
        <taxon>Fungi</taxon>
        <taxon>Dikarya</taxon>
        <taxon>Ascomycota</taxon>
        <taxon>Saccharomycotina</taxon>
        <taxon>Dipodascomycetes</taxon>
        <taxon>Dipodascales</taxon>
        <taxon>Trichomonascaceae</taxon>
        <taxon>Starmerella</taxon>
    </lineage>
</organism>
<keyword evidence="8 10" id="KW-0511">Multifunctional enzyme</keyword>
<dbReference type="GO" id="GO:0006592">
    <property type="term" value="P:ornithine biosynthetic process"/>
    <property type="evidence" value="ECO:0007669"/>
    <property type="project" value="TreeGrafter"/>
</dbReference>
<gene>
    <name evidence="11" type="ORF">DASB73_009130</name>
</gene>
<evidence type="ECO:0000256" key="8">
    <source>
        <dbReference type="ARBA" id="ARBA00023268"/>
    </source>
</evidence>
<dbReference type="FunFam" id="3.10.20.340:FF:000002">
    <property type="entry name" value="Arginine biosynthesis bifunctional protein ArgJ, mitochondrial"/>
    <property type="match status" value="1"/>
</dbReference>
<evidence type="ECO:0000256" key="10">
    <source>
        <dbReference type="HAMAP-Rule" id="MF_03124"/>
    </source>
</evidence>
<dbReference type="AlphaFoldDB" id="A0AAV5REX7"/>